<comment type="similarity">
    <text evidence="1">Belongs to the bacterial solute-binding protein 3 family.</text>
</comment>
<protein>
    <recommendedName>
        <fullName evidence="4">Solute-binding protein family 3/N-terminal domain-containing protein</fullName>
    </recommendedName>
</protein>
<evidence type="ECO:0000256" key="1">
    <source>
        <dbReference type="ARBA" id="ARBA00010333"/>
    </source>
</evidence>
<comment type="caution">
    <text evidence="5">The sequence shown here is derived from an EMBL/GenBank/DDBJ whole genome shotgun (WGS) entry which is preliminary data.</text>
</comment>
<accession>A0A3M4QKQ9</accession>
<feature type="chain" id="PRO_5018229634" description="Solute-binding protein family 3/N-terminal domain-containing protein" evidence="3">
    <location>
        <begin position="24"/>
        <end position="275"/>
    </location>
</feature>
<gene>
    <name evidence="5" type="ORF">ALP97_02246</name>
</gene>
<evidence type="ECO:0000313" key="6">
    <source>
        <dbReference type="Proteomes" id="UP000277179"/>
    </source>
</evidence>
<evidence type="ECO:0000259" key="4">
    <source>
        <dbReference type="SMART" id="SM00062"/>
    </source>
</evidence>
<dbReference type="SUPFAM" id="SSF53850">
    <property type="entry name" value="Periplasmic binding protein-like II"/>
    <property type="match status" value="1"/>
</dbReference>
<dbReference type="InterPro" id="IPR001638">
    <property type="entry name" value="Solute-binding_3/MltF_N"/>
</dbReference>
<feature type="signal peptide" evidence="3">
    <location>
        <begin position="1"/>
        <end position="23"/>
    </location>
</feature>
<feature type="domain" description="Solute-binding protein family 3/N-terminal" evidence="4">
    <location>
        <begin position="31"/>
        <end position="258"/>
    </location>
</feature>
<evidence type="ECO:0000313" key="5">
    <source>
        <dbReference type="EMBL" id="RMQ90854.1"/>
    </source>
</evidence>
<dbReference type="SMART" id="SM00062">
    <property type="entry name" value="PBPb"/>
    <property type="match status" value="1"/>
</dbReference>
<keyword evidence="2 3" id="KW-0732">Signal</keyword>
<evidence type="ECO:0000256" key="3">
    <source>
        <dbReference type="SAM" id="SignalP"/>
    </source>
</evidence>
<sequence length="275" mass="30265">MFPVALIPLCAALALLLSINAVADDDQPRREIRFAVAAQFPPFQSRSPQGQLVGLNIDLGNALCTQLNVRCTWVDQVLVEDFPALEARQFDAIMGMAATSGRRRSVGFTDNLYPFTTRLVARRDSGLLPDTRSLKGKRVGVLLGSNREAFARSQWAPAGVIIKSFWLNDELARSLVAGTIDATLQGTVEIRRALLDTPEGQDFDFLGPPLSGELLGNGIAIAVRKFDSSLRNDLNHALEQLMHNGEYQRILAPYHLDEPSHIHTDLIEPKPLSTK</sequence>
<organism evidence="5 6">
    <name type="scientific">Pseudomonas salomonii</name>
    <dbReference type="NCBI Taxonomy" id="191391"/>
    <lineage>
        <taxon>Bacteria</taxon>
        <taxon>Pseudomonadati</taxon>
        <taxon>Pseudomonadota</taxon>
        <taxon>Gammaproteobacteria</taxon>
        <taxon>Pseudomonadales</taxon>
        <taxon>Pseudomonadaceae</taxon>
        <taxon>Pseudomonas</taxon>
    </lineage>
</organism>
<dbReference type="EMBL" id="RBRL01000103">
    <property type="protein sequence ID" value="RMQ90854.1"/>
    <property type="molecule type" value="Genomic_DNA"/>
</dbReference>
<dbReference type="PANTHER" id="PTHR35936">
    <property type="entry name" value="MEMBRANE-BOUND LYTIC MUREIN TRANSGLYCOSYLASE F"/>
    <property type="match status" value="1"/>
</dbReference>
<proteinExistence type="inferred from homology"/>
<dbReference type="Gene3D" id="3.40.190.10">
    <property type="entry name" value="Periplasmic binding protein-like II"/>
    <property type="match status" value="2"/>
</dbReference>
<reference evidence="5 6" key="1">
    <citation type="submission" date="2018-08" db="EMBL/GenBank/DDBJ databases">
        <title>Recombination of ecologically and evolutionarily significant loci maintains genetic cohesion in the Pseudomonas syringae species complex.</title>
        <authorList>
            <person name="Dillon M."/>
            <person name="Thakur S."/>
            <person name="Almeida R.N.D."/>
            <person name="Weir B.S."/>
            <person name="Guttman D.S."/>
        </authorList>
    </citation>
    <scope>NUCLEOTIDE SEQUENCE [LARGE SCALE GENOMIC DNA]</scope>
    <source>
        <strain evidence="5 6">ICMP 11288</strain>
    </source>
</reference>
<evidence type="ECO:0000256" key="2">
    <source>
        <dbReference type="ARBA" id="ARBA00022729"/>
    </source>
</evidence>
<dbReference type="Pfam" id="PF00497">
    <property type="entry name" value="SBP_bac_3"/>
    <property type="match status" value="1"/>
</dbReference>
<dbReference type="Proteomes" id="UP000277179">
    <property type="component" value="Unassembled WGS sequence"/>
</dbReference>
<dbReference type="PANTHER" id="PTHR35936:SF13">
    <property type="entry name" value="HISTIDINE-BINDING PERIPLASMIC PROTEIN"/>
    <property type="match status" value="1"/>
</dbReference>
<name>A0A3M4QKQ9_9PSED</name>
<dbReference type="AlphaFoldDB" id="A0A3M4QKQ9"/>